<dbReference type="GO" id="GO:0008270">
    <property type="term" value="F:zinc ion binding"/>
    <property type="evidence" value="ECO:0007669"/>
    <property type="project" value="UniProtKB-KW"/>
</dbReference>
<dbReference type="SUPFAM" id="SSF53098">
    <property type="entry name" value="Ribonuclease H-like"/>
    <property type="match status" value="1"/>
</dbReference>
<feature type="domain" description="Integrase catalytic" evidence="5">
    <location>
        <begin position="526"/>
        <end position="702"/>
    </location>
</feature>
<dbReference type="EMBL" id="CP144751">
    <property type="protein sequence ID" value="WVZ87387.1"/>
    <property type="molecule type" value="Genomic_DNA"/>
</dbReference>
<feature type="domain" description="CCHC-type" evidence="4">
    <location>
        <begin position="251"/>
        <end position="266"/>
    </location>
</feature>
<dbReference type="SMART" id="SM00343">
    <property type="entry name" value="ZnF_C2HC"/>
    <property type="match status" value="1"/>
</dbReference>
<evidence type="ECO:0000256" key="3">
    <source>
        <dbReference type="SAM" id="MobiDB-lite"/>
    </source>
</evidence>
<evidence type="ECO:0000313" key="7">
    <source>
        <dbReference type="Proteomes" id="UP001341281"/>
    </source>
</evidence>
<accession>A0AAQ3X8I7</accession>
<dbReference type="InterPro" id="IPR036397">
    <property type="entry name" value="RNaseH_sf"/>
</dbReference>
<dbReference type="InterPro" id="IPR001584">
    <property type="entry name" value="Integrase_cat-core"/>
</dbReference>
<reference evidence="6 7" key="1">
    <citation type="submission" date="2024-02" db="EMBL/GenBank/DDBJ databases">
        <title>High-quality chromosome-scale genome assembly of Pensacola bahiagrass (Paspalum notatum Flugge var. saurae).</title>
        <authorList>
            <person name="Vega J.M."/>
            <person name="Podio M."/>
            <person name="Orjuela J."/>
            <person name="Siena L.A."/>
            <person name="Pessino S.C."/>
            <person name="Combes M.C."/>
            <person name="Mariac C."/>
            <person name="Albertini E."/>
            <person name="Pupilli F."/>
            <person name="Ortiz J.P.A."/>
            <person name="Leblanc O."/>
        </authorList>
    </citation>
    <scope>NUCLEOTIDE SEQUENCE [LARGE SCALE GENOMIC DNA]</scope>
    <source>
        <strain evidence="6">R1</strain>
        <tissue evidence="6">Leaf</tissue>
    </source>
</reference>
<dbReference type="InterPro" id="IPR036875">
    <property type="entry name" value="Znf_CCHC_sf"/>
</dbReference>
<evidence type="ECO:0000259" key="4">
    <source>
        <dbReference type="PROSITE" id="PS50158"/>
    </source>
</evidence>
<dbReference type="PROSITE" id="PS50994">
    <property type="entry name" value="INTEGRASE"/>
    <property type="match status" value="1"/>
</dbReference>
<feature type="region of interest" description="Disordered" evidence="3">
    <location>
        <begin position="1"/>
        <end position="34"/>
    </location>
</feature>
<dbReference type="Proteomes" id="UP001341281">
    <property type="component" value="Chromosome 07"/>
</dbReference>
<dbReference type="Pfam" id="PF13976">
    <property type="entry name" value="gag_pre-integrs"/>
    <property type="match status" value="1"/>
</dbReference>
<dbReference type="GO" id="GO:0015074">
    <property type="term" value="P:DNA integration"/>
    <property type="evidence" value="ECO:0007669"/>
    <property type="project" value="InterPro"/>
</dbReference>
<proteinExistence type="predicted"/>
<keyword evidence="1" id="KW-0645">Protease</keyword>
<dbReference type="Pfam" id="PF25597">
    <property type="entry name" value="SH3_retrovirus"/>
    <property type="match status" value="1"/>
</dbReference>
<dbReference type="InterPro" id="IPR012337">
    <property type="entry name" value="RNaseH-like_sf"/>
</dbReference>
<dbReference type="GO" id="GO:0006508">
    <property type="term" value="P:proteolysis"/>
    <property type="evidence" value="ECO:0007669"/>
    <property type="project" value="UniProtKB-KW"/>
</dbReference>
<evidence type="ECO:0000259" key="5">
    <source>
        <dbReference type="PROSITE" id="PS50994"/>
    </source>
</evidence>
<keyword evidence="1" id="KW-0378">Hydrolase</keyword>
<name>A0AAQ3X8I7_PASNO</name>
<evidence type="ECO:0000256" key="1">
    <source>
        <dbReference type="ARBA" id="ARBA00022670"/>
    </source>
</evidence>
<feature type="compositionally biased region" description="Basic and acidic residues" evidence="3">
    <location>
        <begin position="200"/>
        <end position="211"/>
    </location>
</feature>
<dbReference type="InterPro" id="IPR039537">
    <property type="entry name" value="Retrotran_Ty1/copia-like"/>
</dbReference>
<dbReference type="Gene3D" id="3.30.420.10">
    <property type="entry name" value="Ribonuclease H-like superfamily/Ribonuclease H"/>
    <property type="match status" value="1"/>
</dbReference>
<dbReference type="Pfam" id="PF00098">
    <property type="entry name" value="zf-CCHC"/>
    <property type="match status" value="1"/>
</dbReference>
<dbReference type="GO" id="GO:0003676">
    <property type="term" value="F:nucleic acid binding"/>
    <property type="evidence" value="ECO:0007669"/>
    <property type="project" value="InterPro"/>
</dbReference>
<dbReference type="SUPFAM" id="SSF57756">
    <property type="entry name" value="Retrovirus zinc finger-like domains"/>
    <property type="match status" value="1"/>
</dbReference>
<dbReference type="AlphaFoldDB" id="A0AAQ3X8I7"/>
<dbReference type="InterPro" id="IPR001878">
    <property type="entry name" value="Znf_CCHC"/>
</dbReference>
<dbReference type="Pfam" id="PF22936">
    <property type="entry name" value="Pol_BBD"/>
    <property type="match status" value="1"/>
</dbReference>
<dbReference type="Pfam" id="PF14223">
    <property type="entry name" value="Retrotran_gag_2"/>
    <property type="match status" value="1"/>
</dbReference>
<feature type="compositionally biased region" description="Gly residues" evidence="3">
    <location>
        <begin position="214"/>
        <end position="223"/>
    </location>
</feature>
<evidence type="ECO:0000256" key="2">
    <source>
        <dbReference type="PROSITE-ProRule" id="PRU00047"/>
    </source>
</evidence>
<dbReference type="InterPro" id="IPR025724">
    <property type="entry name" value="GAG-pre-integrase_dom"/>
</dbReference>
<dbReference type="InterPro" id="IPR057670">
    <property type="entry name" value="SH3_retrovirus"/>
</dbReference>
<feature type="region of interest" description="Disordered" evidence="3">
    <location>
        <begin position="188"/>
        <end position="251"/>
    </location>
</feature>
<dbReference type="Gene3D" id="4.10.60.10">
    <property type="entry name" value="Zinc finger, CCHC-type"/>
    <property type="match status" value="1"/>
</dbReference>
<keyword evidence="7" id="KW-1185">Reference proteome</keyword>
<organism evidence="6 7">
    <name type="scientific">Paspalum notatum var. saurae</name>
    <dbReference type="NCBI Taxonomy" id="547442"/>
    <lineage>
        <taxon>Eukaryota</taxon>
        <taxon>Viridiplantae</taxon>
        <taxon>Streptophyta</taxon>
        <taxon>Embryophyta</taxon>
        <taxon>Tracheophyta</taxon>
        <taxon>Spermatophyta</taxon>
        <taxon>Magnoliopsida</taxon>
        <taxon>Liliopsida</taxon>
        <taxon>Poales</taxon>
        <taxon>Poaceae</taxon>
        <taxon>PACMAD clade</taxon>
        <taxon>Panicoideae</taxon>
        <taxon>Andropogonodae</taxon>
        <taxon>Paspaleae</taxon>
        <taxon>Paspalinae</taxon>
        <taxon>Paspalum</taxon>
    </lineage>
</organism>
<dbReference type="InterPro" id="IPR054722">
    <property type="entry name" value="PolX-like_BBD"/>
</dbReference>
<feature type="compositionally biased region" description="Basic residues" evidence="3">
    <location>
        <begin position="224"/>
        <end position="235"/>
    </location>
</feature>
<gene>
    <name evidence="6" type="ORF">U9M48_034028</name>
</gene>
<dbReference type="PANTHER" id="PTHR42648">
    <property type="entry name" value="TRANSPOSASE, PUTATIVE-RELATED"/>
    <property type="match status" value="1"/>
</dbReference>
<feature type="compositionally biased region" description="Low complexity" evidence="3">
    <location>
        <begin position="1"/>
        <end position="18"/>
    </location>
</feature>
<dbReference type="GO" id="GO:0008233">
    <property type="term" value="F:peptidase activity"/>
    <property type="evidence" value="ECO:0007669"/>
    <property type="project" value="UniProtKB-KW"/>
</dbReference>
<dbReference type="PANTHER" id="PTHR42648:SF25">
    <property type="entry name" value="RNA-DIRECTED DNA POLYMERASE"/>
    <property type="match status" value="1"/>
</dbReference>
<dbReference type="Pfam" id="PF00665">
    <property type="entry name" value="rve"/>
    <property type="match status" value="1"/>
</dbReference>
<dbReference type="PROSITE" id="PS50158">
    <property type="entry name" value="ZF_CCHC"/>
    <property type="match status" value="1"/>
</dbReference>
<protein>
    <submittedName>
        <fullName evidence="6">Uncharacterized protein</fullName>
    </submittedName>
</protein>
<evidence type="ECO:0000313" key="6">
    <source>
        <dbReference type="EMBL" id="WVZ87387.1"/>
    </source>
</evidence>
<keyword evidence="2" id="KW-0479">Metal-binding</keyword>
<sequence>MSEAGYSSSSSAGSSHPSLLNGGERRSSSGRRRTVVRTVREVGSAQFPQLTRTNYSDWVVMMKVMLKAWGLWSIIKHGTDDKQDQMALEALLSGVPAEYQSTLGRKKTAKLAWESLEKMRLGDDRVKKARVQQLRREHEALKFRDGEKVEDFALRLQALVSELSTLGKKMDDEVVGKYLRAAPKRLEPDRLVPSTEQAAEGDKLLLGKEQKNPQGGGASSSGRGGRRRGKPRRRSGGAEPGEDGGSRAKDKCRRCGRLGHWARDCRAPRRGEHGEQANLAQEGEEEPALLLARMEGKTEEDEPVLLMAQACTLASRAEEVFTAPLQLEEARAQVLLGAEGEQKVEAERWYLDTGESNHMTGSRAAFAELDSTVTGTVRFGDNSVVTISGRGTVLFNCRDGGHRALTGVYFIPRLKSSIISLGQLDEHGCQVLIDNGVLRLRDRERKLLTMVRRSANRLYVLPLHIARPVCLAAKQEEEAWRWHARFGHISFDALERMAKKEMVRGLPMIEHIGELCDSCLAGKQRRQPFPKKAKFRAQDLLELVHGDLCGPIRPATHGGRRYLLLLVDDHSRYMWLRLLTTKDQAAEAIKKIKARAEAETGKKLRVLRTDRGAEFTSLEFGQYGAEVGVGRHLSAPYSPQQNGMVERKNQTIVGMARCMLKAKGMPTAFWGEAVTTAVYILNRASTKALDGQTPFEAWHGRKPDATHLRTFGCIGHVKVTKPGLSKLEDRSKPMVLLGYEAGSEAYRMYDPVERRVVISRDVVFNESASWD</sequence>
<keyword evidence="2" id="KW-0862">Zinc</keyword>
<keyword evidence="2" id="KW-0863">Zinc-finger</keyword>